<organism evidence="3 4">
    <name type="scientific">Aplysia californica</name>
    <name type="common">California sea hare</name>
    <dbReference type="NCBI Taxonomy" id="6500"/>
    <lineage>
        <taxon>Eukaryota</taxon>
        <taxon>Metazoa</taxon>
        <taxon>Spiralia</taxon>
        <taxon>Lophotrochozoa</taxon>
        <taxon>Mollusca</taxon>
        <taxon>Gastropoda</taxon>
        <taxon>Heterobranchia</taxon>
        <taxon>Euthyneura</taxon>
        <taxon>Tectipleura</taxon>
        <taxon>Aplysiida</taxon>
        <taxon>Aplysioidea</taxon>
        <taxon>Aplysiidae</taxon>
        <taxon>Aplysia</taxon>
    </lineage>
</organism>
<reference evidence="4" key="1">
    <citation type="submission" date="2025-08" db="UniProtKB">
        <authorList>
            <consortium name="RefSeq"/>
        </authorList>
    </citation>
    <scope>IDENTIFICATION</scope>
</reference>
<feature type="region of interest" description="Disordered" evidence="2">
    <location>
        <begin position="649"/>
        <end position="955"/>
    </location>
</feature>
<accession>A0ABM0JX99</accession>
<gene>
    <name evidence="4" type="primary">LOC101860589</name>
</gene>
<feature type="compositionally biased region" description="Polar residues" evidence="2">
    <location>
        <begin position="702"/>
        <end position="716"/>
    </location>
</feature>
<feature type="compositionally biased region" description="Polar residues" evidence="2">
    <location>
        <begin position="660"/>
        <end position="688"/>
    </location>
</feature>
<feature type="compositionally biased region" description="Polar residues" evidence="2">
    <location>
        <begin position="758"/>
        <end position="769"/>
    </location>
</feature>
<dbReference type="PANTHER" id="PTHR31027:SF2">
    <property type="entry name" value="LEBERCILIN DOMAIN-CONTAINING PROTEIN"/>
    <property type="match status" value="1"/>
</dbReference>
<sequence>MCENQGEDDGDNALRENDPQKVRPPNKKKFDDEMEDLQLRIKERETQLEKVKSGGNVSISQQLKTLKEKKGEAIANRRQIDAELDKVNKDIPEKMKQQTKLESYLSYRSEDKINAAIHRLEWNLNAQRFKLSEEKKIVSEIDRLKRSKRTLVQYQSVRQEIGALRDKQRKMREERDKYFRAVSEIKEHENKLRMNSSAAKSSFSTLKQEIDELYERRRQLVAIYRRDRDSYQGVREQRRRDSWKRKDEDRRAYQAGRLKQQVDLEMERLPYESELHACTTLLNHLGRLTAGSQESSLDSLSPASSQDDPDLVEEMDDGLYVLLRKSDDLEGPDYSSVGIRKLSRKNRRSRKQSMVKKIVHTPEILADFVTLGLEAPHTMKEVLEVTEKLKAKRAFFEREQQPNESSSDAGVSATESIICELSRQASKTESCEGAADTHPGEQVMADLLKDCHGDGQNVEDPEAEQGAVGGSHGSETSDTLSPQSDDLEGVRGGEGKEEEDQGVSEKNSKLLCPKPSVVVTPSEEMEGDCNLMKSWPAATGVSRHNTWSEASLHRMPARGRGESGELAGHSVSRRESWKLRHQKQHLSGSQSSCDVERPSSLWSTAPPTITPDLSTQNTLSLTSPLDFPSLAPTTSNVFVNSSQSKDDNFLLAQSPLGSPRSKQWSDTPGVDLTSSGQWASKHQTLAQRLSSPTSLGSSLDSRPQQVVSPADPSSSKTHAKLRKGLSSPVYSMAPKQPTDAPRQPQQHHPPPKHKTLAQRLSSPVSSGSGPETKPAAAESFGTSGHRAARRQALAPKLSAPTPASASTGGSVYPRQPPLSLDSAEFPPLSHQTTAAAPFPRRRGSTFSSGSSSVTQELTTSSASPTVPASEQQHQQLLSSSSSLCTAAKGAADTPVATTTSPRDPSSRIVAGGGVAPVAMTLTPPTPQPQPSHPNTRPPPLVTSKLGPVDKSSTERWVESSVVFTKDLGADESGLSTESTRL</sequence>
<evidence type="ECO:0000256" key="1">
    <source>
        <dbReference type="SAM" id="Coils"/>
    </source>
</evidence>
<proteinExistence type="predicted"/>
<feature type="region of interest" description="Disordered" evidence="2">
    <location>
        <begin position="292"/>
        <end position="311"/>
    </location>
</feature>
<feature type="compositionally biased region" description="Acidic residues" evidence="2">
    <location>
        <begin position="1"/>
        <end position="11"/>
    </location>
</feature>
<feature type="compositionally biased region" description="Low complexity" evidence="2">
    <location>
        <begin position="292"/>
        <end position="306"/>
    </location>
</feature>
<feature type="coiled-coil region" evidence="1">
    <location>
        <begin position="154"/>
        <end position="191"/>
    </location>
</feature>
<dbReference type="InterPro" id="IPR039604">
    <property type="entry name" value="Bfr1"/>
</dbReference>
<dbReference type="GeneID" id="101860589"/>
<dbReference type="RefSeq" id="XP_005103713.2">
    <property type="nucleotide sequence ID" value="XM_005103656.3"/>
</dbReference>
<dbReference type="Proteomes" id="UP000694888">
    <property type="component" value="Unplaced"/>
</dbReference>
<feature type="region of interest" description="Disordered" evidence="2">
    <location>
        <begin position="1"/>
        <end position="34"/>
    </location>
</feature>
<dbReference type="PANTHER" id="PTHR31027">
    <property type="entry name" value="NUCLEAR SEGREGATION PROTEIN BFR1"/>
    <property type="match status" value="1"/>
</dbReference>
<feature type="compositionally biased region" description="Polar residues" evidence="2">
    <location>
        <begin position="600"/>
        <end position="617"/>
    </location>
</feature>
<feature type="compositionally biased region" description="Low complexity" evidence="2">
    <location>
        <begin position="689"/>
        <end position="701"/>
    </location>
</feature>
<protein>
    <submittedName>
        <fullName evidence="4">Calponin homology domain-containing protein DDB_G0272472</fullName>
    </submittedName>
</protein>
<feature type="compositionally biased region" description="Low complexity" evidence="2">
    <location>
        <begin position="844"/>
        <end position="883"/>
    </location>
</feature>
<keyword evidence="1" id="KW-0175">Coiled coil</keyword>
<name>A0ABM0JX99_APLCA</name>
<keyword evidence="3" id="KW-1185">Reference proteome</keyword>
<feature type="region of interest" description="Disordered" evidence="2">
    <location>
        <begin position="451"/>
        <end position="515"/>
    </location>
</feature>
<feature type="compositionally biased region" description="Basic and acidic residues" evidence="2">
    <location>
        <begin position="12"/>
        <end position="21"/>
    </location>
</feature>
<evidence type="ECO:0000313" key="3">
    <source>
        <dbReference type="Proteomes" id="UP000694888"/>
    </source>
</evidence>
<evidence type="ECO:0000256" key="2">
    <source>
        <dbReference type="SAM" id="MobiDB-lite"/>
    </source>
</evidence>
<feature type="region of interest" description="Disordered" evidence="2">
    <location>
        <begin position="581"/>
        <end position="617"/>
    </location>
</feature>
<evidence type="ECO:0000313" key="4">
    <source>
        <dbReference type="RefSeq" id="XP_005103713.2"/>
    </source>
</evidence>
<feature type="compositionally biased region" description="Polar residues" evidence="2">
    <location>
        <begin position="473"/>
        <end position="484"/>
    </location>
</feature>
<feature type="compositionally biased region" description="Pro residues" evidence="2">
    <location>
        <begin position="923"/>
        <end position="940"/>
    </location>
</feature>